<dbReference type="EMBL" id="CABPRJ010000976">
    <property type="protein sequence ID" value="VVC33854.1"/>
    <property type="molecule type" value="Genomic_DNA"/>
</dbReference>
<organism evidence="2 3">
    <name type="scientific">Cinara cedri</name>
    <dbReference type="NCBI Taxonomy" id="506608"/>
    <lineage>
        <taxon>Eukaryota</taxon>
        <taxon>Metazoa</taxon>
        <taxon>Ecdysozoa</taxon>
        <taxon>Arthropoda</taxon>
        <taxon>Hexapoda</taxon>
        <taxon>Insecta</taxon>
        <taxon>Pterygota</taxon>
        <taxon>Neoptera</taxon>
        <taxon>Paraneoptera</taxon>
        <taxon>Hemiptera</taxon>
        <taxon>Sternorrhyncha</taxon>
        <taxon>Aphidomorpha</taxon>
        <taxon>Aphidoidea</taxon>
        <taxon>Aphididae</taxon>
        <taxon>Lachninae</taxon>
        <taxon>Cinara</taxon>
    </lineage>
</organism>
<keyword evidence="3" id="KW-1185">Reference proteome</keyword>
<sequence>MSGRRFRMVPNRLSDSPANSEPLCTPPGKTIVIFLTVFGPVRNRGRPTRPTATGDRSNDPEITSKDRHYRRLLQRSGYVRADVKQRR</sequence>
<protein>
    <submittedName>
        <fullName evidence="2">Uncharacterized protein</fullName>
    </submittedName>
</protein>
<evidence type="ECO:0000313" key="2">
    <source>
        <dbReference type="EMBL" id="VVC33854.1"/>
    </source>
</evidence>
<evidence type="ECO:0000256" key="1">
    <source>
        <dbReference type="SAM" id="MobiDB-lite"/>
    </source>
</evidence>
<dbReference type="Proteomes" id="UP000325440">
    <property type="component" value="Unassembled WGS sequence"/>
</dbReference>
<name>A0A5E4MQU4_9HEMI</name>
<reference evidence="2 3" key="1">
    <citation type="submission" date="2019-08" db="EMBL/GenBank/DDBJ databases">
        <authorList>
            <person name="Alioto T."/>
            <person name="Alioto T."/>
            <person name="Gomez Garrido J."/>
        </authorList>
    </citation>
    <scope>NUCLEOTIDE SEQUENCE [LARGE SCALE GENOMIC DNA]</scope>
</reference>
<dbReference type="AlphaFoldDB" id="A0A5E4MQU4"/>
<feature type="compositionally biased region" description="Basic and acidic residues" evidence="1">
    <location>
        <begin position="56"/>
        <end position="66"/>
    </location>
</feature>
<gene>
    <name evidence="2" type="ORF">CINCED_3A020859</name>
</gene>
<evidence type="ECO:0000313" key="3">
    <source>
        <dbReference type="Proteomes" id="UP000325440"/>
    </source>
</evidence>
<feature type="region of interest" description="Disordered" evidence="1">
    <location>
        <begin position="41"/>
        <end position="87"/>
    </location>
</feature>
<accession>A0A5E4MQU4</accession>
<feature type="region of interest" description="Disordered" evidence="1">
    <location>
        <begin position="1"/>
        <end position="24"/>
    </location>
</feature>
<proteinExistence type="predicted"/>